<organism evidence="2 3">
    <name type="scientific">Cinchona calisaya</name>
    <dbReference type="NCBI Taxonomy" id="153742"/>
    <lineage>
        <taxon>Eukaryota</taxon>
        <taxon>Viridiplantae</taxon>
        <taxon>Streptophyta</taxon>
        <taxon>Embryophyta</taxon>
        <taxon>Tracheophyta</taxon>
        <taxon>Spermatophyta</taxon>
        <taxon>Magnoliopsida</taxon>
        <taxon>eudicotyledons</taxon>
        <taxon>Gunneridae</taxon>
        <taxon>Pentapetalae</taxon>
        <taxon>asterids</taxon>
        <taxon>lamiids</taxon>
        <taxon>Gentianales</taxon>
        <taxon>Rubiaceae</taxon>
        <taxon>Cinchonoideae</taxon>
        <taxon>Cinchoneae</taxon>
        <taxon>Cinchona</taxon>
    </lineage>
</organism>
<name>A0ABD3A5Q7_9GENT</name>
<dbReference type="AlphaFoldDB" id="A0ABD3A5Q7"/>
<keyword evidence="1" id="KW-0732">Signal</keyword>
<dbReference type="Proteomes" id="UP001630127">
    <property type="component" value="Unassembled WGS sequence"/>
</dbReference>
<dbReference type="InterPro" id="IPR051345">
    <property type="entry name" value="Importin_beta-like_NTR"/>
</dbReference>
<sequence>GLPQALLCRIGFLKEVLLLPALNSGDEKVVTGIACLMSEIGQTAPSLILKASPEALTLVDALLSCVAFPGEDWEIADSTLQFWSTLAGCVLGHDMNGGGGRKNVQELFFPVYSALLDALLLRAQVDNSMFNDDGATIDLPDGLVQFRMNLVELFVDICQLLGSTAFAQKIFLGGWVSFNMQISWKEVEAKMFALNVVAEVVLKESAKLDFSVLIKLVTSLSTKTSDELKGFMLMVYKSVADIVSSYAKWISAFLTDARPLLLFLGTGISKPFCSYACSCALRKFCEEACAVMHKPSNLEILIWIGEKLEERHFSPVDEEEVVGAITLVVDSVPNKDLKNNLFVRLLAPSYEAIEKLINEEHEHSLRQDPAIYSQLIYSARRGLYRMGTVFNHLATHISSGPALDDSILLLLGVVWPVLEKIFQSEHIENSSLSAAACRALSHAIKSSAHHFEAILPKVLNCLSTNFMSFTNHECYIRTASIIIEEFGGREEYGPLYISTFERFTYTASIRALTSSYICDQEPELVEAYTNFASAFVRNSSKEVITASGPLLEISFQKAAICCTAMHRGAALAAMSYMSCFLEVGLTSLLESKACIAEGSVETIAIQVISHSGEGLVSNLVYALLGISAMSRVHKSATILQQLAAMCTLSERMASKAILCWESLHRWLHSAMQTLPAEYLKQGEAESLVPTWLKALSAASSDYLGSRRCNVGKDNHVLVNGKGGRILKCLVREFADSHRNCPTPT</sequence>
<dbReference type="EMBL" id="JBJUIK010000005">
    <property type="protein sequence ID" value="KAL3526241.1"/>
    <property type="molecule type" value="Genomic_DNA"/>
</dbReference>
<dbReference type="InterPro" id="IPR058537">
    <property type="entry name" value="TPR_TNPO3_IPO13_4th"/>
</dbReference>
<dbReference type="Gene3D" id="1.25.10.10">
    <property type="entry name" value="Leucine-rich Repeat Variant"/>
    <property type="match status" value="1"/>
</dbReference>
<keyword evidence="3" id="KW-1185">Reference proteome</keyword>
<dbReference type="PANTHER" id="PTHR12363">
    <property type="entry name" value="TRANSPORTIN 3 AND IMPORTIN 13"/>
    <property type="match status" value="1"/>
</dbReference>
<evidence type="ECO:0000313" key="3">
    <source>
        <dbReference type="Proteomes" id="UP001630127"/>
    </source>
</evidence>
<feature type="chain" id="PRO_5044841975" description="ARM repeat superfamily protein" evidence="1">
    <location>
        <begin position="19"/>
        <end position="744"/>
    </location>
</feature>
<evidence type="ECO:0008006" key="4">
    <source>
        <dbReference type="Google" id="ProtNLM"/>
    </source>
</evidence>
<dbReference type="InterPro" id="IPR016024">
    <property type="entry name" value="ARM-type_fold"/>
</dbReference>
<dbReference type="SUPFAM" id="SSF48371">
    <property type="entry name" value="ARM repeat"/>
    <property type="match status" value="1"/>
</dbReference>
<evidence type="ECO:0000313" key="2">
    <source>
        <dbReference type="EMBL" id="KAL3526241.1"/>
    </source>
</evidence>
<gene>
    <name evidence="2" type="ORF">ACH5RR_010897</name>
</gene>
<dbReference type="Pfam" id="PF24138">
    <property type="entry name" value="TPR_TNPO3_IPO13_2nd"/>
    <property type="match status" value="1"/>
</dbReference>
<dbReference type="InterPro" id="IPR057941">
    <property type="entry name" value="TPR_TNPO3_IPO13_2nd"/>
</dbReference>
<feature type="non-terminal residue" evidence="2">
    <location>
        <position position="1"/>
    </location>
</feature>
<protein>
    <recommendedName>
        <fullName evidence="4">ARM repeat superfamily protein</fullName>
    </recommendedName>
</protein>
<accession>A0ABD3A5Q7</accession>
<dbReference type="InterPro" id="IPR011989">
    <property type="entry name" value="ARM-like"/>
</dbReference>
<feature type="signal peptide" evidence="1">
    <location>
        <begin position="1"/>
        <end position="18"/>
    </location>
</feature>
<reference evidence="2 3" key="1">
    <citation type="submission" date="2024-11" db="EMBL/GenBank/DDBJ databases">
        <title>A near-complete genome assembly of Cinchona calisaya.</title>
        <authorList>
            <person name="Lian D.C."/>
            <person name="Zhao X.W."/>
            <person name="Wei L."/>
        </authorList>
    </citation>
    <scope>NUCLEOTIDE SEQUENCE [LARGE SCALE GENOMIC DNA]</scope>
    <source>
        <tissue evidence="2">Nenye</tissue>
    </source>
</reference>
<evidence type="ECO:0000256" key="1">
    <source>
        <dbReference type="SAM" id="SignalP"/>
    </source>
</evidence>
<dbReference type="PANTHER" id="PTHR12363:SF44">
    <property type="entry name" value="ARM REPEAT SUPERFAMILY PROTEIN"/>
    <property type="match status" value="1"/>
</dbReference>
<proteinExistence type="predicted"/>
<dbReference type="Pfam" id="PF24139">
    <property type="entry name" value="TPR_TNPO3_IPO13_4th"/>
    <property type="match status" value="1"/>
</dbReference>
<comment type="caution">
    <text evidence="2">The sequence shown here is derived from an EMBL/GenBank/DDBJ whole genome shotgun (WGS) entry which is preliminary data.</text>
</comment>